<evidence type="ECO:0000256" key="6">
    <source>
        <dbReference type="ARBA" id="ARBA00023136"/>
    </source>
</evidence>
<accession>A0ABV9FBH5</accession>
<evidence type="ECO:0000313" key="9">
    <source>
        <dbReference type="EMBL" id="MFC4598588.1"/>
    </source>
</evidence>
<comment type="caution">
    <text evidence="9">The sequence shown here is derived from an EMBL/GenBank/DDBJ whole genome shotgun (WGS) entry which is preliminary data.</text>
</comment>
<feature type="domain" description="ABC transmembrane type-1" evidence="8">
    <location>
        <begin position="57"/>
        <end position="248"/>
    </location>
</feature>
<reference evidence="10" key="1">
    <citation type="journal article" date="2019" name="Int. J. Syst. Evol. Microbiol.">
        <title>The Global Catalogue of Microorganisms (GCM) 10K type strain sequencing project: providing services to taxonomists for standard genome sequencing and annotation.</title>
        <authorList>
            <consortium name="The Broad Institute Genomics Platform"/>
            <consortium name="The Broad Institute Genome Sequencing Center for Infectious Disease"/>
            <person name="Wu L."/>
            <person name="Ma J."/>
        </authorList>
    </citation>
    <scope>NUCLEOTIDE SEQUENCE [LARGE SCALE GENOMIC DNA]</scope>
    <source>
        <strain evidence="10">CCUG 49571</strain>
    </source>
</reference>
<evidence type="ECO:0000259" key="8">
    <source>
        <dbReference type="PROSITE" id="PS50928"/>
    </source>
</evidence>
<gene>
    <name evidence="9" type="ORF">ACFO3S_10110</name>
</gene>
<dbReference type="Proteomes" id="UP001596028">
    <property type="component" value="Unassembled WGS sequence"/>
</dbReference>
<dbReference type="Pfam" id="PF00528">
    <property type="entry name" value="BPD_transp_1"/>
    <property type="match status" value="1"/>
</dbReference>
<dbReference type="PANTHER" id="PTHR43744">
    <property type="entry name" value="ABC TRANSPORTER PERMEASE PROTEIN MG189-RELATED-RELATED"/>
    <property type="match status" value="1"/>
</dbReference>
<dbReference type="PROSITE" id="PS50928">
    <property type="entry name" value="ABC_TM1"/>
    <property type="match status" value="1"/>
</dbReference>
<dbReference type="InterPro" id="IPR000515">
    <property type="entry name" value="MetI-like"/>
</dbReference>
<keyword evidence="6 7" id="KW-0472">Membrane</keyword>
<evidence type="ECO:0000256" key="7">
    <source>
        <dbReference type="RuleBase" id="RU363032"/>
    </source>
</evidence>
<evidence type="ECO:0000256" key="1">
    <source>
        <dbReference type="ARBA" id="ARBA00004651"/>
    </source>
</evidence>
<dbReference type="InterPro" id="IPR035906">
    <property type="entry name" value="MetI-like_sf"/>
</dbReference>
<dbReference type="PANTHER" id="PTHR43744:SF12">
    <property type="entry name" value="ABC TRANSPORTER PERMEASE PROTEIN MG189-RELATED"/>
    <property type="match status" value="1"/>
</dbReference>
<evidence type="ECO:0000256" key="5">
    <source>
        <dbReference type="ARBA" id="ARBA00022989"/>
    </source>
</evidence>
<evidence type="ECO:0000256" key="2">
    <source>
        <dbReference type="ARBA" id="ARBA00022448"/>
    </source>
</evidence>
<dbReference type="CDD" id="cd06261">
    <property type="entry name" value="TM_PBP2"/>
    <property type="match status" value="1"/>
</dbReference>
<keyword evidence="2 7" id="KW-0813">Transport</keyword>
<dbReference type="Gene3D" id="1.10.3720.10">
    <property type="entry name" value="MetI-like"/>
    <property type="match status" value="1"/>
</dbReference>
<proteinExistence type="inferred from homology"/>
<protein>
    <submittedName>
        <fullName evidence="9">Carbohydrate ABC transporter permease</fullName>
    </submittedName>
</protein>
<evidence type="ECO:0000313" key="10">
    <source>
        <dbReference type="Proteomes" id="UP001596028"/>
    </source>
</evidence>
<feature type="transmembrane region" description="Helical" evidence="7">
    <location>
        <begin position="93"/>
        <end position="113"/>
    </location>
</feature>
<keyword evidence="10" id="KW-1185">Reference proteome</keyword>
<keyword evidence="3" id="KW-1003">Cell membrane</keyword>
<feature type="transmembrane region" description="Helical" evidence="7">
    <location>
        <begin position="12"/>
        <end position="36"/>
    </location>
</feature>
<feature type="transmembrane region" description="Helical" evidence="7">
    <location>
        <begin position="125"/>
        <end position="143"/>
    </location>
</feature>
<feature type="transmembrane region" description="Helical" evidence="7">
    <location>
        <begin position="230"/>
        <end position="248"/>
    </location>
</feature>
<evidence type="ECO:0000256" key="3">
    <source>
        <dbReference type="ARBA" id="ARBA00022475"/>
    </source>
</evidence>
<keyword evidence="5 7" id="KW-1133">Transmembrane helix</keyword>
<keyword evidence="4 7" id="KW-0812">Transmembrane</keyword>
<comment type="subcellular location">
    <subcellularLocation>
        <location evidence="1 7">Cell membrane</location>
        <topology evidence="1 7">Multi-pass membrane protein</topology>
    </subcellularLocation>
</comment>
<sequence length="262" mass="29172">MFDHSSKGATAFYQIVLTIFGLIFAFPAYVMVKVSLGGEGFGNYLAVLKLEQFPRYFLNSAIVSAGTIAIVFVCVLLGAYAFSKLQFRFKNGWFNLILIGLMIPSVSLVVPLFITVKNLQLFDTYLAVIGPIAALAIPFNLLLMKNFFDEVPNGLLEAARIDGCNSFSALTRIMLPMSKPIAIVVVIWTFLNSWNEYFLGLVFMRSDKMQLVTQAPKFFVDTYSSDIHKVFAALVLISLPVLVSYILLQKYFEDGMTSGSIK</sequence>
<feature type="transmembrane region" description="Helical" evidence="7">
    <location>
        <begin position="181"/>
        <end position="204"/>
    </location>
</feature>
<comment type="similarity">
    <text evidence="7">Belongs to the binding-protein-dependent transport system permease family.</text>
</comment>
<name>A0ABV9FBH5_9BACL</name>
<feature type="transmembrane region" description="Helical" evidence="7">
    <location>
        <begin position="56"/>
        <end position="81"/>
    </location>
</feature>
<dbReference type="SUPFAM" id="SSF161098">
    <property type="entry name" value="MetI-like"/>
    <property type="match status" value="1"/>
</dbReference>
<evidence type="ECO:0000256" key="4">
    <source>
        <dbReference type="ARBA" id="ARBA00022692"/>
    </source>
</evidence>
<dbReference type="EMBL" id="JBHSEP010000005">
    <property type="protein sequence ID" value="MFC4598588.1"/>
    <property type="molecule type" value="Genomic_DNA"/>
</dbReference>
<dbReference type="RefSeq" id="WP_378094988.1">
    <property type="nucleotide sequence ID" value="NZ_JBHSEP010000005.1"/>
</dbReference>
<organism evidence="9 10">
    <name type="scientific">Cohnella hongkongensis</name>
    <dbReference type="NCBI Taxonomy" id="178337"/>
    <lineage>
        <taxon>Bacteria</taxon>
        <taxon>Bacillati</taxon>
        <taxon>Bacillota</taxon>
        <taxon>Bacilli</taxon>
        <taxon>Bacillales</taxon>
        <taxon>Paenibacillaceae</taxon>
        <taxon>Cohnella</taxon>
    </lineage>
</organism>